<dbReference type="RefSeq" id="WP_150968396.1">
    <property type="nucleotide sequence ID" value="NZ_VZDO01000003.1"/>
</dbReference>
<reference evidence="7 8" key="1">
    <citation type="submission" date="2019-09" db="EMBL/GenBank/DDBJ databases">
        <title>YIM 132180 draft genome.</title>
        <authorList>
            <person name="Zhang K."/>
        </authorList>
    </citation>
    <scope>NUCLEOTIDE SEQUENCE [LARGE SCALE GENOMIC DNA]</scope>
    <source>
        <strain evidence="7 8">YIM 132180</strain>
    </source>
</reference>
<dbReference type="InterPro" id="IPR015797">
    <property type="entry name" value="NUDIX_hydrolase-like_dom_sf"/>
</dbReference>
<dbReference type="Gene3D" id="3.90.79.10">
    <property type="entry name" value="Nucleoside Triphosphate Pyrophosphohydrolase"/>
    <property type="match status" value="1"/>
</dbReference>
<evidence type="ECO:0000256" key="2">
    <source>
        <dbReference type="ARBA" id="ARBA00022801"/>
    </source>
</evidence>
<comment type="cofactor">
    <cofactor evidence="1">
        <name>Mg(2+)</name>
        <dbReference type="ChEBI" id="CHEBI:18420"/>
    </cofactor>
</comment>
<dbReference type="Gene3D" id="2.20.70.10">
    <property type="match status" value="1"/>
</dbReference>
<feature type="region of interest" description="Disordered" evidence="5">
    <location>
        <begin position="162"/>
        <end position="190"/>
    </location>
</feature>
<dbReference type="CDD" id="cd04511">
    <property type="entry name" value="NUDIX_Hydrolase"/>
    <property type="match status" value="1"/>
</dbReference>
<comment type="similarity">
    <text evidence="4">Belongs to the Nudix hydrolase family.</text>
</comment>
<dbReference type="PROSITE" id="PS00893">
    <property type="entry name" value="NUDIX_BOX"/>
    <property type="match status" value="1"/>
</dbReference>
<dbReference type="GO" id="GO:0016787">
    <property type="term" value="F:hydrolase activity"/>
    <property type="evidence" value="ECO:0007669"/>
    <property type="project" value="UniProtKB-KW"/>
</dbReference>
<keyword evidence="3" id="KW-0460">Magnesium</keyword>
<dbReference type="PANTHER" id="PTHR43222:SF2">
    <property type="entry name" value="NUDIX HYDROLASE 23, CHLOROPLASTIC"/>
    <property type="match status" value="1"/>
</dbReference>
<gene>
    <name evidence="7" type="ORF">F6X38_04680</name>
</gene>
<evidence type="ECO:0000259" key="6">
    <source>
        <dbReference type="PROSITE" id="PS51462"/>
    </source>
</evidence>
<accession>A0A7V7PR79</accession>
<evidence type="ECO:0000256" key="1">
    <source>
        <dbReference type="ARBA" id="ARBA00001946"/>
    </source>
</evidence>
<proteinExistence type="inferred from homology"/>
<dbReference type="EMBL" id="VZDO01000003">
    <property type="protein sequence ID" value="KAB0681200.1"/>
    <property type="molecule type" value="Genomic_DNA"/>
</dbReference>
<comment type="caution">
    <text evidence="7">The sequence shown here is derived from an EMBL/GenBank/DDBJ whole genome shotgun (WGS) entry which is preliminary data.</text>
</comment>
<keyword evidence="2 4" id="KW-0378">Hydrolase</keyword>
<dbReference type="InterPro" id="IPR029401">
    <property type="entry name" value="Nudix_N"/>
</dbReference>
<keyword evidence="8" id="KW-1185">Reference proteome</keyword>
<evidence type="ECO:0000313" key="7">
    <source>
        <dbReference type="EMBL" id="KAB0681200.1"/>
    </source>
</evidence>
<dbReference type="PANTHER" id="PTHR43222">
    <property type="entry name" value="NUDIX HYDROLASE 23"/>
    <property type="match status" value="1"/>
</dbReference>
<dbReference type="InterPro" id="IPR000086">
    <property type="entry name" value="NUDIX_hydrolase_dom"/>
</dbReference>
<dbReference type="InterPro" id="IPR020476">
    <property type="entry name" value="Nudix_hydrolase"/>
</dbReference>
<sequence>MSTLAPPSFTIRVPEGDERERRVCNRCGFVDYRNPKIVVGSVVRASGRILLCRRAIEPRRGFWTIPAGYLELNETPEDGARREAREEAGAAIAIRRLLAVYSVPRISQVQLIFRADLPDGEARPGIETLELRFFGFDEIPWDELAFPSVHWALRHDAEAEAGAPPIPFGNPDGQAGDVLPSGQRLADDAL</sequence>
<dbReference type="Pfam" id="PF14803">
    <property type="entry name" value="Zn_ribbon_Nudix"/>
    <property type="match status" value="1"/>
</dbReference>
<organism evidence="7 8">
    <name type="scientific">Plantimonas leprariae</name>
    <dbReference type="NCBI Taxonomy" id="2615207"/>
    <lineage>
        <taxon>Bacteria</taxon>
        <taxon>Pseudomonadati</taxon>
        <taxon>Pseudomonadota</taxon>
        <taxon>Alphaproteobacteria</taxon>
        <taxon>Hyphomicrobiales</taxon>
        <taxon>Aurantimonadaceae</taxon>
        <taxon>Plantimonas</taxon>
    </lineage>
</organism>
<dbReference type="Pfam" id="PF00293">
    <property type="entry name" value="NUDIX"/>
    <property type="match status" value="1"/>
</dbReference>
<dbReference type="InterPro" id="IPR020084">
    <property type="entry name" value="NUDIX_hydrolase_CS"/>
</dbReference>
<feature type="domain" description="Nudix hydrolase" evidence="6">
    <location>
        <begin position="34"/>
        <end position="170"/>
    </location>
</feature>
<dbReference type="AlphaFoldDB" id="A0A7V7PR79"/>
<name>A0A7V7PR79_9HYPH</name>
<evidence type="ECO:0000256" key="5">
    <source>
        <dbReference type="SAM" id="MobiDB-lite"/>
    </source>
</evidence>
<evidence type="ECO:0000313" key="8">
    <source>
        <dbReference type="Proteomes" id="UP000432089"/>
    </source>
</evidence>
<dbReference type="Proteomes" id="UP000432089">
    <property type="component" value="Unassembled WGS sequence"/>
</dbReference>
<evidence type="ECO:0000256" key="3">
    <source>
        <dbReference type="ARBA" id="ARBA00022842"/>
    </source>
</evidence>
<dbReference type="PRINTS" id="PR00502">
    <property type="entry name" value="NUDIXFAMILY"/>
</dbReference>
<dbReference type="SUPFAM" id="SSF55811">
    <property type="entry name" value="Nudix"/>
    <property type="match status" value="1"/>
</dbReference>
<dbReference type="PROSITE" id="PS51462">
    <property type="entry name" value="NUDIX"/>
    <property type="match status" value="1"/>
</dbReference>
<protein>
    <submittedName>
        <fullName evidence="7">NUDIX hydrolase</fullName>
    </submittedName>
</protein>
<evidence type="ECO:0000256" key="4">
    <source>
        <dbReference type="RuleBase" id="RU003476"/>
    </source>
</evidence>